<accession>A0A0A9C8J9</accession>
<dbReference type="EMBL" id="GBRH01227102">
    <property type="protein sequence ID" value="JAD70793.1"/>
    <property type="molecule type" value="Transcribed_RNA"/>
</dbReference>
<evidence type="ECO:0000256" key="1">
    <source>
        <dbReference type="SAM" id="MobiDB-lite"/>
    </source>
</evidence>
<feature type="region of interest" description="Disordered" evidence="1">
    <location>
        <begin position="1"/>
        <end position="28"/>
    </location>
</feature>
<evidence type="ECO:0000313" key="2">
    <source>
        <dbReference type="EMBL" id="JAD70793.1"/>
    </source>
</evidence>
<dbReference type="AlphaFoldDB" id="A0A0A9C8J9"/>
<organism evidence="2">
    <name type="scientific">Arundo donax</name>
    <name type="common">Giant reed</name>
    <name type="synonym">Donax arundinaceus</name>
    <dbReference type="NCBI Taxonomy" id="35708"/>
    <lineage>
        <taxon>Eukaryota</taxon>
        <taxon>Viridiplantae</taxon>
        <taxon>Streptophyta</taxon>
        <taxon>Embryophyta</taxon>
        <taxon>Tracheophyta</taxon>
        <taxon>Spermatophyta</taxon>
        <taxon>Magnoliopsida</taxon>
        <taxon>Liliopsida</taxon>
        <taxon>Poales</taxon>
        <taxon>Poaceae</taxon>
        <taxon>PACMAD clade</taxon>
        <taxon>Arundinoideae</taxon>
        <taxon>Arundineae</taxon>
        <taxon>Arundo</taxon>
    </lineage>
</organism>
<reference evidence="2" key="2">
    <citation type="journal article" date="2015" name="Data Brief">
        <title>Shoot transcriptome of the giant reed, Arundo donax.</title>
        <authorList>
            <person name="Barrero R.A."/>
            <person name="Guerrero F.D."/>
            <person name="Moolhuijzen P."/>
            <person name="Goolsby J.A."/>
            <person name="Tidwell J."/>
            <person name="Bellgard S.E."/>
            <person name="Bellgard M.I."/>
        </authorList>
    </citation>
    <scope>NUCLEOTIDE SEQUENCE</scope>
    <source>
        <tissue evidence="2">Shoot tissue taken approximately 20 cm above the soil surface</tissue>
    </source>
</reference>
<name>A0A0A9C8J9_ARUDO</name>
<sequence length="28" mass="3115">MLSMSASRKHPSRARAVATSDNREGRKD</sequence>
<proteinExistence type="predicted"/>
<reference evidence="2" key="1">
    <citation type="submission" date="2014-09" db="EMBL/GenBank/DDBJ databases">
        <authorList>
            <person name="Magalhaes I.L.F."/>
            <person name="Oliveira U."/>
            <person name="Santos F.R."/>
            <person name="Vidigal T.H.D.A."/>
            <person name="Brescovit A.D."/>
            <person name="Santos A.J."/>
        </authorList>
    </citation>
    <scope>NUCLEOTIDE SEQUENCE</scope>
    <source>
        <tissue evidence="2">Shoot tissue taken approximately 20 cm above the soil surface</tissue>
    </source>
</reference>
<protein>
    <submittedName>
        <fullName evidence="2">Uncharacterized protein</fullName>
    </submittedName>
</protein>